<protein>
    <submittedName>
        <fullName evidence="5">DNA-binding transcriptional regulator, MarR family</fullName>
    </submittedName>
</protein>
<dbReference type="AlphaFoldDB" id="A0A1W2EDZ0"/>
<sequence>MEIDGLLMHQLFQTTRIISYSLNRYFSPYDLHFSEWGIIITLMEREPMTQRGLAAYLNVEPAAISKSLTRMERKGLIMREVGSDRREKRVFLTEEAKKNYQVWNNIAGEHRKAVLADLDWGKKNEIYQLLKGICQATQQCEEKKQ</sequence>
<name>A0A1W2EDZ0_9FIRM</name>
<keyword evidence="6" id="KW-1185">Reference proteome</keyword>
<dbReference type="InterPro" id="IPR011991">
    <property type="entry name" value="ArsR-like_HTH"/>
</dbReference>
<organism evidence="5 6">
    <name type="scientific">Sporomusa malonica</name>
    <dbReference type="NCBI Taxonomy" id="112901"/>
    <lineage>
        <taxon>Bacteria</taxon>
        <taxon>Bacillati</taxon>
        <taxon>Bacillota</taxon>
        <taxon>Negativicutes</taxon>
        <taxon>Selenomonadales</taxon>
        <taxon>Sporomusaceae</taxon>
        <taxon>Sporomusa</taxon>
    </lineage>
</organism>
<gene>
    <name evidence="5" type="ORF">SAMN04488500_12330</name>
</gene>
<dbReference type="SMART" id="SM00347">
    <property type="entry name" value="HTH_MARR"/>
    <property type="match status" value="1"/>
</dbReference>
<keyword evidence="2 5" id="KW-0238">DNA-binding</keyword>
<reference evidence="5 6" key="1">
    <citation type="submission" date="2017-04" db="EMBL/GenBank/DDBJ databases">
        <authorList>
            <person name="Afonso C.L."/>
            <person name="Miller P.J."/>
            <person name="Scott M.A."/>
            <person name="Spackman E."/>
            <person name="Goraichik I."/>
            <person name="Dimitrov K.M."/>
            <person name="Suarez D.L."/>
            <person name="Swayne D.E."/>
        </authorList>
    </citation>
    <scope>NUCLEOTIDE SEQUENCE [LARGE SCALE GENOMIC DNA]</scope>
    <source>
        <strain evidence="5 6">DSM 5090</strain>
    </source>
</reference>
<evidence type="ECO:0000259" key="4">
    <source>
        <dbReference type="PROSITE" id="PS50995"/>
    </source>
</evidence>
<dbReference type="Pfam" id="PF01047">
    <property type="entry name" value="MarR"/>
    <property type="match status" value="1"/>
</dbReference>
<dbReference type="RefSeq" id="WP_084577765.1">
    <property type="nucleotide sequence ID" value="NZ_CP155572.1"/>
</dbReference>
<dbReference type="CDD" id="cd00090">
    <property type="entry name" value="HTH_ARSR"/>
    <property type="match status" value="1"/>
</dbReference>
<dbReference type="Proteomes" id="UP000192738">
    <property type="component" value="Unassembled WGS sequence"/>
</dbReference>
<dbReference type="Gene3D" id="1.10.10.10">
    <property type="entry name" value="Winged helix-like DNA-binding domain superfamily/Winged helix DNA-binding domain"/>
    <property type="match status" value="1"/>
</dbReference>
<evidence type="ECO:0000256" key="1">
    <source>
        <dbReference type="ARBA" id="ARBA00023015"/>
    </source>
</evidence>
<dbReference type="EMBL" id="FWXI01000023">
    <property type="protein sequence ID" value="SMD07536.1"/>
    <property type="molecule type" value="Genomic_DNA"/>
</dbReference>
<dbReference type="InterPro" id="IPR036388">
    <property type="entry name" value="WH-like_DNA-bd_sf"/>
</dbReference>
<evidence type="ECO:0000256" key="3">
    <source>
        <dbReference type="ARBA" id="ARBA00023163"/>
    </source>
</evidence>
<dbReference type="PANTHER" id="PTHR42756">
    <property type="entry name" value="TRANSCRIPTIONAL REGULATOR, MARR"/>
    <property type="match status" value="1"/>
</dbReference>
<dbReference type="InterPro" id="IPR036390">
    <property type="entry name" value="WH_DNA-bd_sf"/>
</dbReference>
<evidence type="ECO:0000256" key="2">
    <source>
        <dbReference type="ARBA" id="ARBA00023125"/>
    </source>
</evidence>
<dbReference type="PROSITE" id="PS50995">
    <property type="entry name" value="HTH_MARR_2"/>
    <property type="match status" value="1"/>
</dbReference>
<keyword evidence="3" id="KW-0804">Transcription</keyword>
<dbReference type="STRING" id="112901.SAMN04488500_12330"/>
<keyword evidence="1" id="KW-0805">Transcription regulation</keyword>
<evidence type="ECO:0000313" key="5">
    <source>
        <dbReference type="EMBL" id="SMD07536.1"/>
    </source>
</evidence>
<dbReference type="SUPFAM" id="SSF46785">
    <property type="entry name" value="Winged helix' DNA-binding domain"/>
    <property type="match status" value="1"/>
</dbReference>
<dbReference type="GO" id="GO:0003700">
    <property type="term" value="F:DNA-binding transcription factor activity"/>
    <property type="evidence" value="ECO:0007669"/>
    <property type="project" value="InterPro"/>
</dbReference>
<dbReference type="PANTHER" id="PTHR42756:SF1">
    <property type="entry name" value="TRANSCRIPTIONAL REPRESSOR OF EMRAB OPERON"/>
    <property type="match status" value="1"/>
</dbReference>
<feature type="domain" description="HTH marR-type" evidence="4">
    <location>
        <begin position="4"/>
        <end position="135"/>
    </location>
</feature>
<dbReference type="OrthoDB" id="1625696at2"/>
<evidence type="ECO:0000313" key="6">
    <source>
        <dbReference type="Proteomes" id="UP000192738"/>
    </source>
</evidence>
<dbReference type="InterPro" id="IPR000835">
    <property type="entry name" value="HTH_MarR-typ"/>
</dbReference>
<proteinExistence type="predicted"/>
<accession>A0A1W2EDZ0</accession>
<dbReference type="GO" id="GO:0003677">
    <property type="term" value="F:DNA binding"/>
    <property type="evidence" value="ECO:0007669"/>
    <property type="project" value="UniProtKB-KW"/>
</dbReference>